<keyword evidence="2" id="KW-0472">Membrane</keyword>
<feature type="transmembrane region" description="Helical" evidence="2">
    <location>
        <begin position="97"/>
        <end position="117"/>
    </location>
</feature>
<dbReference type="AlphaFoldDB" id="A0A250X5C4"/>
<sequence length="167" mass="19078">MAKFQVFPLLTTVVVAACFILACSSDIERIETDQHGQAYVTTSNGEKWMVYRDDKTNKHYFYNQVTNQATWIDPRRLLETLEQPVVVMNEKPESSQVVTIATVATLPIFLVIAVAAARISYLHMYYPDLLFPTKERKERRQKSSRFRPQKARGKMSQDGKGGRSANS</sequence>
<gene>
    <name evidence="5" type="ORF">CEUSTIGMA_g5561.t1</name>
</gene>
<dbReference type="SUPFAM" id="SSF51045">
    <property type="entry name" value="WW domain"/>
    <property type="match status" value="1"/>
</dbReference>
<protein>
    <recommendedName>
        <fullName evidence="4">WW domain-containing protein</fullName>
    </recommendedName>
</protein>
<dbReference type="Pfam" id="PF00397">
    <property type="entry name" value="WW"/>
    <property type="match status" value="1"/>
</dbReference>
<dbReference type="Proteomes" id="UP000232323">
    <property type="component" value="Unassembled WGS sequence"/>
</dbReference>
<evidence type="ECO:0000313" key="5">
    <source>
        <dbReference type="EMBL" id="GAX78119.1"/>
    </source>
</evidence>
<keyword evidence="6" id="KW-1185">Reference proteome</keyword>
<dbReference type="InterPro" id="IPR001202">
    <property type="entry name" value="WW_dom"/>
</dbReference>
<keyword evidence="2" id="KW-1133">Transmembrane helix</keyword>
<feature type="region of interest" description="Disordered" evidence="1">
    <location>
        <begin position="135"/>
        <end position="167"/>
    </location>
</feature>
<keyword evidence="2" id="KW-0812">Transmembrane</keyword>
<feature type="chain" id="PRO_5013349713" description="WW domain-containing protein" evidence="3">
    <location>
        <begin position="25"/>
        <end position="167"/>
    </location>
</feature>
<dbReference type="PROSITE" id="PS51257">
    <property type="entry name" value="PROKAR_LIPOPROTEIN"/>
    <property type="match status" value="1"/>
</dbReference>
<proteinExistence type="predicted"/>
<feature type="domain" description="WW" evidence="4">
    <location>
        <begin position="48"/>
        <end position="76"/>
    </location>
</feature>
<dbReference type="InterPro" id="IPR036020">
    <property type="entry name" value="WW_dom_sf"/>
</dbReference>
<dbReference type="EMBL" id="BEGY01000029">
    <property type="protein sequence ID" value="GAX78119.1"/>
    <property type="molecule type" value="Genomic_DNA"/>
</dbReference>
<feature type="signal peptide" evidence="3">
    <location>
        <begin position="1"/>
        <end position="24"/>
    </location>
</feature>
<dbReference type="OrthoDB" id="530464at2759"/>
<accession>A0A250X5C4</accession>
<evidence type="ECO:0000256" key="3">
    <source>
        <dbReference type="SAM" id="SignalP"/>
    </source>
</evidence>
<evidence type="ECO:0000259" key="4">
    <source>
        <dbReference type="PROSITE" id="PS50020"/>
    </source>
</evidence>
<evidence type="ECO:0000256" key="2">
    <source>
        <dbReference type="SAM" id="Phobius"/>
    </source>
</evidence>
<evidence type="ECO:0000256" key="1">
    <source>
        <dbReference type="SAM" id="MobiDB-lite"/>
    </source>
</evidence>
<comment type="caution">
    <text evidence="5">The sequence shown here is derived from an EMBL/GenBank/DDBJ whole genome shotgun (WGS) entry which is preliminary data.</text>
</comment>
<name>A0A250X5C4_9CHLO</name>
<dbReference type="Gene3D" id="2.20.70.10">
    <property type="match status" value="1"/>
</dbReference>
<dbReference type="CDD" id="cd00201">
    <property type="entry name" value="WW"/>
    <property type="match status" value="1"/>
</dbReference>
<feature type="compositionally biased region" description="Basic residues" evidence="1">
    <location>
        <begin position="139"/>
        <end position="153"/>
    </location>
</feature>
<evidence type="ECO:0000313" key="6">
    <source>
        <dbReference type="Proteomes" id="UP000232323"/>
    </source>
</evidence>
<keyword evidence="3" id="KW-0732">Signal</keyword>
<organism evidence="5 6">
    <name type="scientific">Chlamydomonas eustigma</name>
    <dbReference type="NCBI Taxonomy" id="1157962"/>
    <lineage>
        <taxon>Eukaryota</taxon>
        <taxon>Viridiplantae</taxon>
        <taxon>Chlorophyta</taxon>
        <taxon>core chlorophytes</taxon>
        <taxon>Chlorophyceae</taxon>
        <taxon>CS clade</taxon>
        <taxon>Chlamydomonadales</taxon>
        <taxon>Chlamydomonadaceae</taxon>
        <taxon>Chlamydomonas</taxon>
    </lineage>
</organism>
<reference evidence="5 6" key="1">
    <citation type="submission" date="2017-08" db="EMBL/GenBank/DDBJ databases">
        <title>Acidophilic green algal genome provides insights into adaptation to an acidic environment.</title>
        <authorList>
            <person name="Hirooka S."/>
            <person name="Hirose Y."/>
            <person name="Kanesaki Y."/>
            <person name="Higuchi S."/>
            <person name="Fujiwara T."/>
            <person name="Onuma R."/>
            <person name="Era A."/>
            <person name="Ohbayashi R."/>
            <person name="Uzuka A."/>
            <person name="Nozaki H."/>
            <person name="Yoshikawa H."/>
            <person name="Miyagishima S.Y."/>
        </authorList>
    </citation>
    <scope>NUCLEOTIDE SEQUENCE [LARGE SCALE GENOMIC DNA]</scope>
    <source>
        <strain evidence="5 6">NIES-2499</strain>
    </source>
</reference>
<dbReference type="PROSITE" id="PS50020">
    <property type="entry name" value="WW_DOMAIN_2"/>
    <property type="match status" value="1"/>
</dbReference>